<gene>
    <name evidence="2" type="ORF">GMARGA_LOCUS15700</name>
</gene>
<comment type="caution">
    <text evidence="2">The sequence shown here is derived from an EMBL/GenBank/DDBJ whole genome shotgun (WGS) entry which is preliminary data.</text>
</comment>
<dbReference type="Proteomes" id="UP000789901">
    <property type="component" value="Unassembled WGS sequence"/>
</dbReference>
<keyword evidence="3" id="KW-1185">Reference proteome</keyword>
<feature type="transmembrane region" description="Helical" evidence="1">
    <location>
        <begin position="23"/>
        <end position="42"/>
    </location>
</feature>
<evidence type="ECO:0000256" key="1">
    <source>
        <dbReference type="SAM" id="Phobius"/>
    </source>
</evidence>
<evidence type="ECO:0000313" key="3">
    <source>
        <dbReference type="Proteomes" id="UP000789901"/>
    </source>
</evidence>
<dbReference type="EMBL" id="CAJVQB010010978">
    <property type="protein sequence ID" value="CAG8744294.1"/>
    <property type="molecule type" value="Genomic_DNA"/>
</dbReference>
<keyword evidence="1" id="KW-0812">Transmembrane</keyword>
<keyword evidence="1" id="KW-0472">Membrane</keyword>
<sequence>MITDLFRITYSEPTSVKIFRRSVIVLCVGLSIAIFYNIYFYYGYSFTVNCALTNRTGNYSCNNAISRPTYNTTKSQYVVSFVSNTAITSQATYVLSINITDPRYNITNQTDYLEMYAYDKEYDLKIIPLSGKQI</sequence>
<evidence type="ECO:0000313" key="2">
    <source>
        <dbReference type="EMBL" id="CAG8744294.1"/>
    </source>
</evidence>
<keyword evidence="1" id="KW-1133">Transmembrane helix</keyword>
<protein>
    <submittedName>
        <fullName evidence="2">9505_t:CDS:1</fullName>
    </submittedName>
</protein>
<name>A0ABN7V906_GIGMA</name>
<organism evidence="2 3">
    <name type="scientific">Gigaspora margarita</name>
    <dbReference type="NCBI Taxonomy" id="4874"/>
    <lineage>
        <taxon>Eukaryota</taxon>
        <taxon>Fungi</taxon>
        <taxon>Fungi incertae sedis</taxon>
        <taxon>Mucoromycota</taxon>
        <taxon>Glomeromycotina</taxon>
        <taxon>Glomeromycetes</taxon>
        <taxon>Diversisporales</taxon>
        <taxon>Gigasporaceae</taxon>
        <taxon>Gigaspora</taxon>
    </lineage>
</organism>
<accession>A0ABN7V906</accession>
<reference evidence="2 3" key="1">
    <citation type="submission" date="2021-06" db="EMBL/GenBank/DDBJ databases">
        <authorList>
            <person name="Kallberg Y."/>
            <person name="Tangrot J."/>
            <person name="Rosling A."/>
        </authorList>
    </citation>
    <scope>NUCLEOTIDE SEQUENCE [LARGE SCALE GENOMIC DNA]</scope>
    <source>
        <strain evidence="2 3">120-4 pot B 10/14</strain>
    </source>
</reference>
<proteinExistence type="predicted"/>